<dbReference type="InterPro" id="IPR046879">
    <property type="entry name" value="KANL3/Tex30_Abhydrolase"/>
</dbReference>
<feature type="compositionally biased region" description="Low complexity" evidence="1">
    <location>
        <begin position="413"/>
        <end position="451"/>
    </location>
</feature>
<accession>A0ABM4Z8K2</accession>
<reference evidence="5 6" key="1">
    <citation type="submission" date="2025-05" db="UniProtKB">
        <authorList>
            <consortium name="RefSeq"/>
        </authorList>
    </citation>
    <scope>IDENTIFICATION</scope>
    <source>
        <tissue evidence="5 6">Cell line</tissue>
    </source>
</reference>
<dbReference type="Proteomes" id="UP001652641">
    <property type="component" value="Chromosome 16"/>
</dbReference>
<feature type="region of interest" description="Disordered" evidence="1">
    <location>
        <begin position="377"/>
        <end position="550"/>
    </location>
</feature>
<evidence type="ECO:0000259" key="3">
    <source>
        <dbReference type="Pfam" id="PF23154"/>
    </source>
</evidence>
<feature type="compositionally biased region" description="Low complexity" evidence="1">
    <location>
        <begin position="575"/>
        <end position="595"/>
    </location>
</feature>
<feature type="compositionally biased region" description="Basic and acidic residues" evidence="1">
    <location>
        <begin position="377"/>
        <end position="412"/>
    </location>
</feature>
<evidence type="ECO:0000256" key="1">
    <source>
        <dbReference type="SAM" id="MobiDB-lite"/>
    </source>
</evidence>
<sequence length="778" mass="81768">MNECERHVIFARTDADAPPPPEDWEEHVNRTGWTMAQNKLFNKILKALQSDRLARLANEGACNEPVLRRVAVDKCARRVRQALASVSWDTKLIQWLHTTLVETLSLPMLAAYLDALQTLKGKIPTLIDRMLVSSNTKTGAAGAEALSLLLKRPWDPAVGVLSHNKPSKLPGSPLILIASSGPSSSVFPTSRRHRFWQSQLSCLGKVIPVATHLLNNGSGVGVLQCLEHMIGAVRSKVLEIHSHFPHKPIILIGWNTGALVACHVSVMEYVTAVVCLGFPLLTVDGPRGDVDDPLLDMKTPVLFVIGQNSLQCHPEAMEDFREKIRAENSLVVVGGADDNLRISKAKKKSEGLTQSMVDRCIQDEIVDFLTGVLTRAEGHMGSEPRDQDAEKKKKPRDAARRDLAFEVPERGSRPASPAAKLPASPSGSEDLSSVSSSPTSSPKTKVTTVTSAQKSSQIGSSQLLKRHVQRTEAVLTHKQAQVPISSEQTEEAEKEDLRVQLKRHHPSSPLPGSKTSKRPKIKVSLISQGDTAGGPCTPSQGGVPEAVGGKPITMTLGQASAGAKELTGLLTTTKSSASEGGVSASPASSVSSSTAPGALHTLQSRLVATSPGSSLPGAASASSLLQGLSFSLQDISSKTSGLPANPSPGPAPQATSVKLPTPMQSLGAITTGTSTIVRTIPVATTLSSLGATPGGKPTAIHQLLTNGGLAKLASSLPGLAQISNQASGLKVPTTITLTLRGQPSRITTLSPMGSGAAPTEEPSSQALPSSSQRLPPGP</sequence>
<dbReference type="PANTHER" id="PTHR13136">
    <property type="entry name" value="TESTIS DEVELOPMENT PROTEIN PRTD"/>
    <property type="match status" value="1"/>
</dbReference>
<dbReference type="InterPro" id="IPR056519">
    <property type="entry name" value="KANSL3_1st"/>
</dbReference>
<dbReference type="Pfam" id="PF20408">
    <property type="entry name" value="Abhydrolase_11"/>
    <property type="match status" value="1"/>
</dbReference>
<evidence type="ECO:0000313" key="6">
    <source>
        <dbReference type="RefSeq" id="XP_072598866.1"/>
    </source>
</evidence>
<evidence type="ECO:0000313" key="4">
    <source>
        <dbReference type="Proteomes" id="UP001652641"/>
    </source>
</evidence>
<feature type="compositionally biased region" description="Polar residues" evidence="1">
    <location>
        <begin position="478"/>
        <end position="487"/>
    </location>
</feature>
<evidence type="ECO:0000313" key="5">
    <source>
        <dbReference type="RefSeq" id="XP_072598864.1"/>
    </source>
</evidence>
<dbReference type="RefSeq" id="XP_072598864.1">
    <property type="nucleotide sequence ID" value="XM_072742763.1"/>
</dbReference>
<dbReference type="InterPro" id="IPR026555">
    <property type="entry name" value="NSL3/Tex30"/>
</dbReference>
<proteinExistence type="predicted"/>
<feature type="domain" description="KANL3/Tex30 alpha/beta hydrolase-like" evidence="2">
    <location>
        <begin position="234"/>
        <end position="352"/>
    </location>
</feature>
<evidence type="ECO:0000259" key="2">
    <source>
        <dbReference type="Pfam" id="PF20408"/>
    </source>
</evidence>
<feature type="region of interest" description="Disordered" evidence="1">
    <location>
        <begin position="574"/>
        <end position="595"/>
    </location>
</feature>
<dbReference type="Gene3D" id="3.40.50.1820">
    <property type="entry name" value="alpha/beta hydrolase"/>
    <property type="match status" value="1"/>
</dbReference>
<organism evidence="4 6">
    <name type="scientific">Vulpes vulpes</name>
    <name type="common">Red fox</name>
    <dbReference type="NCBI Taxonomy" id="9627"/>
    <lineage>
        <taxon>Eukaryota</taxon>
        <taxon>Metazoa</taxon>
        <taxon>Chordata</taxon>
        <taxon>Craniata</taxon>
        <taxon>Vertebrata</taxon>
        <taxon>Euteleostomi</taxon>
        <taxon>Mammalia</taxon>
        <taxon>Eutheria</taxon>
        <taxon>Laurasiatheria</taxon>
        <taxon>Carnivora</taxon>
        <taxon>Caniformia</taxon>
        <taxon>Canidae</taxon>
        <taxon>Vulpes</taxon>
    </lineage>
</organism>
<dbReference type="InterPro" id="IPR029058">
    <property type="entry name" value="AB_hydrolase_fold"/>
</dbReference>
<feature type="compositionally biased region" description="Polar residues" evidence="1">
    <location>
        <begin position="452"/>
        <end position="463"/>
    </location>
</feature>
<dbReference type="RefSeq" id="XP_072598866.1">
    <property type="nucleotide sequence ID" value="XM_072742765.1"/>
</dbReference>
<protein>
    <submittedName>
        <fullName evidence="5 6">KAT8 regulatory NSL complex subunit 3 isoform X13</fullName>
    </submittedName>
</protein>
<name>A0ABM4Z8K2_VULVU</name>
<feature type="domain" description="KANSL3 helical" evidence="3">
    <location>
        <begin position="36"/>
        <end position="136"/>
    </location>
</feature>
<gene>
    <name evidence="5 6" type="primary">KANSL3</name>
</gene>
<dbReference type="SUPFAM" id="SSF53474">
    <property type="entry name" value="alpha/beta-Hydrolases"/>
    <property type="match status" value="1"/>
</dbReference>
<feature type="region of interest" description="Disordered" evidence="1">
    <location>
        <begin position="743"/>
        <end position="778"/>
    </location>
</feature>
<dbReference type="PANTHER" id="PTHR13136:SF16">
    <property type="entry name" value="KAT8 REGULATORY NSL COMPLEX SUBUNIT 3"/>
    <property type="match status" value="1"/>
</dbReference>
<dbReference type="Pfam" id="PF23154">
    <property type="entry name" value="KANSL3_1st"/>
    <property type="match status" value="1"/>
</dbReference>
<dbReference type="GeneID" id="112915196"/>
<keyword evidence="4" id="KW-1185">Reference proteome</keyword>
<feature type="compositionally biased region" description="Polar residues" evidence="1">
    <location>
        <begin position="761"/>
        <end position="778"/>
    </location>
</feature>
<feature type="region of interest" description="Disordered" evidence="1">
    <location>
        <begin position="637"/>
        <end position="658"/>
    </location>
</feature>